<evidence type="ECO:0008006" key="3">
    <source>
        <dbReference type="Google" id="ProtNLM"/>
    </source>
</evidence>
<proteinExistence type="predicted"/>
<organism evidence="1 2">
    <name type="scientific">Ulvibacter antarcticus</name>
    <dbReference type="NCBI Taxonomy" id="442714"/>
    <lineage>
        <taxon>Bacteria</taxon>
        <taxon>Pseudomonadati</taxon>
        <taxon>Bacteroidota</taxon>
        <taxon>Flavobacteriia</taxon>
        <taxon>Flavobacteriales</taxon>
        <taxon>Flavobacteriaceae</taxon>
        <taxon>Ulvibacter</taxon>
    </lineage>
</organism>
<evidence type="ECO:0000313" key="2">
    <source>
        <dbReference type="Proteomes" id="UP000271339"/>
    </source>
</evidence>
<evidence type="ECO:0000313" key="1">
    <source>
        <dbReference type="EMBL" id="RMA56284.1"/>
    </source>
</evidence>
<dbReference type="PANTHER" id="PTHR39639:SF1">
    <property type="entry name" value="DUF262 DOMAIN-CONTAINING PROTEIN"/>
    <property type="match status" value="1"/>
</dbReference>
<name>A0A3L9Y7B2_9FLAO</name>
<dbReference type="PANTHER" id="PTHR39639">
    <property type="entry name" value="CHROMOSOME 16, WHOLE GENOME SHOTGUN SEQUENCE"/>
    <property type="match status" value="1"/>
</dbReference>
<dbReference type="Proteomes" id="UP000271339">
    <property type="component" value="Unassembled WGS sequence"/>
</dbReference>
<accession>A0A3L9Y7B2</accession>
<keyword evidence="2" id="KW-1185">Reference proteome</keyword>
<dbReference type="AlphaFoldDB" id="A0A3L9Y7B2"/>
<reference evidence="1 2" key="1">
    <citation type="submission" date="2018-10" db="EMBL/GenBank/DDBJ databases">
        <title>Genomic Encyclopedia of Archaeal and Bacterial Type Strains, Phase II (KMG-II): from individual species to whole genera.</title>
        <authorList>
            <person name="Goeker M."/>
        </authorList>
    </citation>
    <scope>NUCLEOTIDE SEQUENCE [LARGE SCALE GENOMIC DNA]</scope>
    <source>
        <strain evidence="1 2">DSM 23424</strain>
    </source>
</reference>
<comment type="caution">
    <text evidence="1">The sequence shown here is derived from an EMBL/GenBank/DDBJ whole genome shotgun (WGS) entry which is preliminary data.</text>
</comment>
<protein>
    <recommendedName>
        <fullName evidence="3">DUF262 domain-containing protein</fullName>
    </recommendedName>
</protein>
<dbReference type="EMBL" id="REFC01000018">
    <property type="protein sequence ID" value="RMA56284.1"/>
    <property type="molecule type" value="Genomic_DNA"/>
</dbReference>
<gene>
    <name evidence="1" type="ORF">BXY75_3405</name>
</gene>
<sequence>MAFGKKNEKTKNCWQHRIDIEKVLTSEVIVDGQQRLSTIIQYIDEEETSKDFGKDVEKYKNLTEDERNDFLNYNVVFRDLGDIESDLIKEVFRRINLTKFGLEQIEIHNAVYDGEFISTAKAILDNIEEEQFQIFSESELSRMSDLHYILLLMSTIINDGYFSRDTEIEKMVIDHNDEFEYKTEIFNNFIAQFQFIESLDLPNDSIWFRKSNFFTLFIEIYGKALPEPAVLRKNLLEFEDNILANKDKSKDTNDFSFYYSNMYTGTNNRTSRVYRGEIFNKYVI</sequence>